<dbReference type="EMBL" id="JH971390">
    <property type="protein sequence ID" value="EKM79101.1"/>
    <property type="molecule type" value="Genomic_DNA"/>
</dbReference>
<proteinExistence type="predicted"/>
<feature type="signal peptide" evidence="2">
    <location>
        <begin position="1"/>
        <end position="20"/>
    </location>
</feature>
<dbReference type="OMA" id="WSERFSI"/>
<dbReference type="eggNOG" id="ENOG502SRNM">
    <property type="taxonomic scope" value="Eukaryota"/>
</dbReference>
<dbReference type="InterPro" id="IPR018466">
    <property type="entry name" value="Kre9/Knh1-like_N"/>
</dbReference>
<evidence type="ECO:0000313" key="4">
    <source>
        <dbReference type="EMBL" id="EKM79101.1"/>
    </source>
</evidence>
<protein>
    <recommendedName>
        <fullName evidence="3">Yeast cell wall synthesis Kre9/Knh1-like N-terminal domain-containing protein</fullName>
    </recommendedName>
</protein>
<reference evidence="5" key="1">
    <citation type="journal article" date="2012" name="Proc. Natl. Acad. Sci. U.S.A.">
        <title>Genome sequence of the button mushroom Agaricus bisporus reveals mechanisms governing adaptation to a humic-rich ecological niche.</title>
        <authorList>
            <person name="Morin E."/>
            <person name="Kohler A."/>
            <person name="Baker A.R."/>
            <person name="Foulongne-Oriol M."/>
            <person name="Lombard V."/>
            <person name="Nagy L.G."/>
            <person name="Ohm R.A."/>
            <person name="Patyshakuliyeva A."/>
            <person name="Brun A."/>
            <person name="Aerts A.L."/>
            <person name="Bailey A.M."/>
            <person name="Billette C."/>
            <person name="Coutinho P.M."/>
            <person name="Deakin G."/>
            <person name="Doddapaneni H."/>
            <person name="Floudas D."/>
            <person name="Grimwood J."/>
            <person name="Hilden K."/>
            <person name="Kuees U."/>
            <person name="LaButti K.M."/>
            <person name="Lapidus A."/>
            <person name="Lindquist E.A."/>
            <person name="Lucas S.M."/>
            <person name="Murat C."/>
            <person name="Riley R.W."/>
            <person name="Salamov A.A."/>
            <person name="Schmutz J."/>
            <person name="Subramanian V."/>
            <person name="Woesten H.A.B."/>
            <person name="Xu J."/>
            <person name="Eastwood D.C."/>
            <person name="Foster G.D."/>
            <person name="Sonnenberg A.S."/>
            <person name="Cullen D."/>
            <person name="de Vries R.P."/>
            <person name="Lundell T."/>
            <person name="Hibbett D.S."/>
            <person name="Henrissat B."/>
            <person name="Burton K.S."/>
            <person name="Kerrigan R.W."/>
            <person name="Challen M.P."/>
            <person name="Grigoriev I.V."/>
            <person name="Martin F."/>
        </authorList>
    </citation>
    <scope>NUCLEOTIDE SEQUENCE [LARGE SCALE GENOMIC DNA]</scope>
    <source>
        <strain evidence="5">JB137-S8 / ATCC MYA-4627 / FGSC 10392</strain>
    </source>
</reference>
<evidence type="ECO:0000259" key="3">
    <source>
        <dbReference type="Pfam" id="PF10342"/>
    </source>
</evidence>
<dbReference type="Proteomes" id="UP000008493">
    <property type="component" value="Unassembled WGS sequence"/>
</dbReference>
<feature type="chain" id="PRO_5003885828" description="Yeast cell wall synthesis Kre9/Knh1-like N-terminal domain-containing protein" evidence="2">
    <location>
        <begin position="21"/>
        <end position="127"/>
    </location>
</feature>
<feature type="domain" description="Yeast cell wall synthesis Kre9/Knh1-like N-terminal" evidence="3">
    <location>
        <begin position="35"/>
        <end position="125"/>
    </location>
</feature>
<dbReference type="OrthoDB" id="2317741at2759"/>
<name>K5WUK5_AGABU</name>
<sequence length="127" mass="13777">MNTFITTLVMLFALFFVALGAPVDSRDVFVPPLLTPTTGATLKAGHTYEVTWDTSKAPKQITNRKGRIILAFKTRLVGLSSPLAQDFDILLGKFNVTVPKNTAPGKDYQLVLMGDSGNYGPKFSIVA</sequence>
<organism evidence="4 5">
    <name type="scientific">Agaricus bisporus var. burnettii (strain JB137-S8 / ATCC MYA-4627 / FGSC 10392)</name>
    <name type="common">White button mushroom</name>
    <dbReference type="NCBI Taxonomy" id="597362"/>
    <lineage>
        <taxon>Eukaryota</taxon>
        <taxon>Fungi</taxon>
        <taxon>Dikarya</taxon>
        <taxon>Basidiomycota</taxon>
        <taxon>Agaricomycotina</taxon>
        <taxon>Agaricomycetes</taxon>
        <taxon>Agaricomycetidae</taxon>
        <taxon>Agaricales</taxon>
        <taxon>Agaricineae</taxon>
        <taxon>Agaricaceae</taxon>
        <taxon>Agaricus</taxon>
    </lineage>
</organism>
<dbReference type="GeneID" id="18832025"/>
<dbReference type="HOGENOM" id="CLU_083660_2_1_1"/>
<dbReference type="InParanoid" id="K5WUK5"/>
<accession>K5WUK5</accession>
<dbReference type="Pfam" id="PF10342">
    <property type="entry name" value="Kre9_KNH"/>
    <property type="match status" value="1"/>
</dbReference>
<evidence type="ECO:0000313" key="5">
    <source>
        <dbReference type="Proteomes" id="UP000008493"/>
    </source>
</evidence>
<keyword evidence="1 2" id="KW-0732">Signal</keyword>
<dbReference type="KEGG" id="abp:AGABI1DRAFT84996"/>
<dbReference type="RefSeq" id="XP_007329861.1">
    <property type="nucleotide sequence ID" value="XM_007329799.1"/>
</dbReference>
<evidence type="ECO:0000256" key="1">
    <source>
        <dbReference type="ARBA" id="ARBA00022729"/>
    </source>
</evidence>
<gene>
    <name evidence="4" type="ORF">AGABI1DRAFT_84996</name>
</gene>
<dbReference type="AlphaFoldDB" id="K5WUK5"/>
<keyword evidence="5" id="KW-1185">Reference proteome</keyword>
<evidence type="ECO:0000256" key="2">
    <source>
        <dbReference type="SAM" id="SignalP"/>
    </source>
</evidence>